<gene>
    <name evidence="3" type="primary">LOC108007281</name>
</gene>
<reference evidence="3" key="1">
    <citation type="submission" date="2025-08" db="UniProtKB">
        <authorList>
            <consortium name="RefSeq"/>
        </authorList>
    </citation>
    <scope>IDENTIFICATION</scope>
</reference>
<feature type="compositionally biased region" description="Polar residues" evidence="1">
    <location>
        <begin position="208"/>
        <end position="237"/>
    </location>
</feature>
<dbReference type="Proteomes" id="UP001652628">
    <property type="component" value="Chromosome 3"/>
</dbReference>
<evidence type="ECO:0000313" key="3">
    <source>
        <dbReference type="RefSeq" id="XP_065721190.2"/>
    </source>
</evidence>
<feature type="compositionally biased region" description="Basic and acidic residues" evidence="1">
    <location>
        <begin position="182"/>
        <end position="205"/>
    </location>
</feature>
<feature type="region of interest" description="Disordered" evidence="1">
    <location>
        <begin position="131"/>
        <end position="257"/>
    </location>
</feature>
<accession>A0AB40DA99</accession>
<proteinExistence type="predicted"/>
<keyword evidence="2" id="KW-1185">Reference proteome</keyword>
<feature type="compositionally biased region" description="Polar residues" evidence="1">
    <location>
        <begin position="22"/>
        <end position="38"/>
    </location>
</feature>
<organism evidence="2 3">
    <name type="scientific">Drosophila suzukii</name>
    <name type="common">Spotted-wing drosophila fruit fly</name>
    <dbReference type="NCBI Taxonomy" id="28584"/>
    <lineage>
        <taxon>Eukaryota</taxon>
        <taxon>Metazoa</taxon>
        <taxon>Ecdysozoa</taxon>
        <taxon>Arthropoda</taxon>
        <taxon>Hexapoda</taxon>
        <taxon>Insecta</taxon>
        <taxon>Pterygota</taxon>
        <taxon>Neoptera</taxon>
        <taxon>Endopterygota</taxon>
        <taxon>Diptera</taxon>
        <taxon>Brachycera</taxon>
        <taxon>Muscomorpha</taxon>
        <taxon>Ephydroidea</taxon>
        <taxon>Drosophilidae</taxon>
        <taxon>Drosophila</taxon>
        <taxon>Sophophora</taxon>
    </lineage>
</organism>
<evidence type="ECO:0000313" key="2">
    <source>
        <dbReference type="Proteomes" id="UP001652628"/>
    </source>
</evidence>
<protein>
    <submittedName>
        <fullName evidence="3">PAX-interacting protein 1</fullName>
    </submittedName>
</protein>
<sequence length="797" mass="90583">MTNGEVRPTRPSPYWRHASPPRRTTTPKFDLTPEQTTNRIGQHLLRTLVQSLPSGTEPARSRSSCPPTHRRRRQVSACRSLGTPEPEPSIRTRAPLRLQAGMPVKQVLEGDRLLPKVIGLGRNGQQSVMAAVKRRSESPSFKAKTREEEFDRIPELVTGAATARSREEEFEKIPSKVSSMHQDVKDADNESGENSKPETLEDSKPETLVNSKPETQENSQLHSLDNLNKSSQEVSNSKIEEDQAAKEPDQQQPECAANSKIIPCFRGEYPTRHRPGSYQWFKSAVPNCGNIVTICDEEQQIMGKAEIVTACEVTEAHFLSIDCEEDNMPAIPRCNKCNGCPQQNRHANRFGSSVRRQQNCFQQPCFQQQQPCFQQQQPCFQQQQPCFQQQQPCFQQQQPCFQQQQPCFQQQQPCFQQQQPNFHEQQTQIQQQQPSLQQQQPGFRQQQPCFQQQQRNCGRNSLCPNAPAKQRSCLKCQDQNQSINSFAYNPNQSVQQAILPQLQQPIQQRNPPEQVQPTMQMQPVVQQQPIEENNYCLTEMLAEELKKQMLEAQAQIAQVQLQLNSACGATRVRQMHVLTQNASDAPGWAPETQFLGSFTEEQDTGVAIPDEMGQNGGEEDPMSCQEFSLQSADQQPSFPCQVSGSTKSNAIWSQHSASQNSQDPMQFGLYPVPVAMPNPNTYFEPDPQQFPCQQQQPASFLPQQMVPCQQIQQQMVPCPQIQQQYRAPPLPPLKPPPCHQKQQQQRLSCQQQQQQQPMRSGQPSQSNKCSCAPQFCPSCCCQRYAQMRFMMPRCWPR</sequence>
<feature type="region of interest" description="Disordered" evidence="1">
    <location>
        <begin position="50"/>
        <end position="90"/>
    </location>
</feature>
<dbReference type="RefSeq" id="XP_065721190.2">
    <property type="nucleotide sequence ID" value="XM_065865118.2"/>
</dbReference>
<feature type="region of interest" description="Disordered" evidence="1">
    <location>
        <begin position="1"/>
        <end position="38"/>
    </location>
</feature>
<evidence type="ECO:0000256" key="1">
    <source>
        <dbReference type="SAM" id="MobiDB-lite"/>
    </source>
</evidence>
<name>A0AB40DA99_DROSZ</name>
<dbReference type="AlphaFoldDB" id="A0AB40DA99"/>
<dbReference type="GeneID" id="108007281"/>
<feature type="compositionally biased region" description="Basic and acidic residues" evidence="1">
    <location>
        <begin position="144"/>
        <end position="154"/>
    </location>
</feature>
<feature type="compositionally biased region" description="Basic and acidic residues" evidence="1">
    <location>
        <begin position="164"/>
        <end position="174"/>
    </location>
</feature>
<feature type="compositionally biased region" description="Basic and acidic residues" evidence="1">
    <location>
        <begin position="238"/>
        <end position="249"/>
    </location>
</feature>